<feature type="compositionally biased region" description="Low complexity" evidence="11">
    <location>
        <begin position="262"/>
        <end position="282"/>
    </location>
</feature>
<keyword evidence="5 9" id="KW-0371">Homeobox</keyword>
<dbReference type="Pfam" id="PF00046">
    <property type="entry name" value="Homeodomain"/>
    <property type="match status" value="1"/>
</dbReference>
<feature type="DNA-binding region" description="Homeobox" evidence="9">
    <location>
        <begin position="204"/>
        <end position="257"/>
    </location>
</feature>
<dbReference type="FunFam" id="1.10.10.60:FF:000113">
    <property type="entry name" value="homeobox protein Hox-B1"/>
    <property type="match status" value="1"/>
</dbReference>
<keyword evidence="3" id="KW-0805">Transcription regulation</keyword>
<sequence>MTSYLDYFSSGDMMTFTAKFCHEEEKSVPPHYPRETLGRAATGILDHLTNARSISDVNQSAFQVQCDNNAGGSGLYCAGPGPGGDTAFRCSSAAEDAGVSSHYVSPVYLGGASFPNHITESCYSSTDEINQYKQSDKVSRGYDCSNYKNLPQSQENYPLTVPRQETTLAVANTFEWMKIKRNNHRTSSKLACGSIPIAATSRTNFTTKQLTELEKEFHFNKYLTRSRRVEIAHSLLLNETQVKIWFQNRRMKQKRREKEGLVLSPSGSKGSESSSSELNSPVSSPPCSPLSASSKS</sequence>
<evidence type="ECO:0000256" key="4">
    <source>
        <dbReference type="ARBA" id="ARBA00023125"/>
    </source>
</evidence>
<dbReference type="GO" id="GO:0000978">
    <property type="term" value="F:RNA polymerase II cis-regulatory region sequence-specific DNA binding"/>
    <property type="evidence" value="ECO:0007669"/>
    <property type="project" value="TreeGrafter"/>
</dbReference>
<evidence type="ECO:0000256" key="5">
    <source>
        <dbReference type="ARBA" id="ARBA00023155"/>
    </source>
</evidence>
<feature type="region of interest" description="Disordered" evidence="11">
    <location>
        <begin position="253"/>
        <end position="296"/>
    </location>
</feature>
<evidence type="ECO:0000256" key="7">
    <source>
        <dbReference type="ARBA" id="ARBA00023242"/>
    </source>
</evidence>
<dbReference type="PRINTS" id="PR00024">
    <property type="entry name" value="HOMEOBOX"/>
</dbReference>
<dbReference type="AlphaFoldDB" id="A0A6J2WAK1"/>
<dbReference type="OrthoDB" id="6159439at2759"/>
<dbReference type="RefSeq" id="XP_030642380.1">
    <property type="nucleotide sequence ID" value="XM_030786520.1"/>
</dbReference>
<dbReference type="InterPro" id="IPR017970">
    <property type="entry name" value="Homeobox_CS"/>
</dbReference>
<dbReference type="PROSITE" id="PS50071">
    <property type="entry name" value="HOMEOBOX_2"/>
    <property type="match status" value="1"/>
</dbReference>
<keyword evidence="2" id="KW-0217">Developmental protein</keyword>
<evidence type="ECO:0000313" key="14">
    <source>
        <dbReference type="RefSeq" id="XP_030642380.1"/>
    </source>
</evidence>
<comment type="similarity">
    <text evidence="8">Belongs to the Antp homeobox family. Labial subfamily.</text>
</comment>
<accession>A0A6J2WAK1</accession>
<dbReference type="InterPro" id="IPR046327">
    <property type="entry name" value="HXA1/B1/D1"/>
</dbReference>
<dbReference type="Proteomes" id="UP000504632">
    <property type="component" value="Chromosome 10"/>
</dbReference>
<dbReference type="CDD" id="cd00086">
    <property type="entry name" value="homeodomain"/>
    <property type="match status" value="1"/>
</dbReference>
<evidence type="ECO:0000313" key="13">
    <source>
        <dbReference type="Proteomes" id="UP000504632"/>
    </source>
</evidence>
<comment type="subcellular location">
    <subcellularLocation>
        <location evidence="1 9 10">Nucleus</location>
    </subcellularLocation>
</comment>
<dbReference type="InParanoid" id="A0A6J2WAK1"/>
<dbReference type="InterPro" id="IPR001356">
    <property type="entry name" value="HD"/>
</dbReference>
<keyword evidence="6" id="KW-0804">Transcription</keyword>
<evidence type="ECO:0000256" key="6">
    <source>
        <dbReference type="ARBA" id="ARBA00023163"/>
    </source>
</evidence>
<dbReference type="SMART" id="SM00389">
    <property type="entry name" value="HOX"/>
    <property type="match status" value="1"/>
</dbReference>
<keyword evidence="13" id="KW-1185">Reference proteome</keyword>
<dbReference type="GeneID" id="115822612"/>
<evidence type="ECO:0000256" key="1">
    <source>
        <dbReference type="ARBA" id="ARBA00004123"/>
    </source>
</evidence>
<reference evidence="14" key="1">
    <citation type="submission" date="2025-08" db="UniProtKB">
        <authorList>
            <consortium name="RefSeq"/>
        </authorList>
    </citation>
    <scope>IDENTIFICATION</scope>
</reference>
<evidence type="ECO:0000259" key="12">
    <source>
        <dbReference type="PROSITE" id="PS50071"/>
    </source>
</evidence>
<dbReference type="InterPro" id="IPR020479">
    <property type="entry name" value="HD_metazoa"/>
</dbReference>
<dbReference type="SUPFAM" id="SSF46689">
    <property type="entry name" value="Homeodomain-like"/>
    <property type="match status" value="1"/>
</dbReference>
<protein>
    <submittedName>
        <fullName evidence="14">Homeobox protein Hox-A1-like</fullName>
    </submittedName>
</protein>
<evidence type="ECO:0000256" key="3">
    <source>
        <dbReference type="ARBA" id="ARBA00023015"/>
    </source>
</evidence>
<keyword evidence="4 9" id="KW-0238">DNA-binding</keyword>
<dbReference type="PANTHER" id="PTHR45946">
    <property type="entry name" value="HOMEOBOX PROTEIN ROUGH-RELATED"/>
    <property type="match status" value="1"/>
</dbReference>
<evidence type="ECO:0000256" key="2">
    <source>
        <dbReference type="ARBA" id="ARBA00022473"/>
    </source>
</evidence>
<dbReference type="PANTHER" id="PTHR45946:SF3">
    <property type="entry name" value="HOMEOBOX PROTEIN HOX-A1"/>
    <property type="match status" value="1"/>
</dbReference>
<feature type="domain" description="Homeobox" evidence="12">
    <location>
        <begin position="202"/>
        <end position="256"/>
    </location>
</feature>
<keyword evidence="7 9" id="KW-0539">Nucleus</keyword>
<dbReference type="GO" id="GO:0005634">
    <property type="term" value="C:nucleus"/>
    <property type="evidence" value="ECO:0007669"/>
    <property type="project" value="UniProtKB-SubCell"/>
</dbReference>
<dbReference type="GO" id="GO:0000981">
    <property type="term" value="F:DNA-binding transcription factor activity, RNA polymerase II-specific"/>
    <property type="evidence" value="ECO:0007669"/>
    <property type="project" value="InterPro"/>
</dbReference>
<dbReference type="PROSITE" id="PS00027">
    <property type="entry name" value="HOMEOBOX_1"/>
    <property type="match status" value="1"/>
</dbReference>
<gene>
    <name evidence="14" type="primary">LOC115822612</name>
</gene>
<name>A0A6J2WAK1_CHACN</name>
<evidence type="ECO:0000256" key="11">
    <source>
        <dbReference type="SAM" id="MobiDB-lite"/>
    </source>
</evidence>
<organism evidence="13 14">
    <name type="scientific">Chanos chanos</name>
    <name type="common">Milkfish</name>
    <name type="synonym">Mugil chanos</name>
    <dbReference type="NCBI Taxonomy" id="29144"/>
    <lineage>
        <taxon>Eukaryota</taxon>
        <taxon>Metazoa</taxon>
        <taxon>Chordata</taxon>
        <taxon>Craniata</taxon>
        <taxon>Vertebrata</taxon>
        <taxon>Euteleostomi</taxon>
        <taxon>Actinopterygii</taxon>
        <taxon>Neopterygii</taxon>
        <taxon>Teleostei</taxon>
        <taxon>Ostariophysi</taxon>
        <taxon>Gonorynchiformes</taxon>
        <taxon>Chanidae</taxon>
        <taxon>Chanos</taxon>
    </lineage>
</organism>
<proteinExistence type="inferred from homology"/>
<evidence type="ECO:0000256" key="8">
    <source>
        <dbReference type="ARBA" id="ARBA00029448"/>
    </source>
</evidence>
<evidence type="ECO:0000256" key="10">
    <source>
        <dbReference type="RuleBase" id="RU000682"/>
    </source>
</evidence>
<evidence type="ECO:0000256" key="9">
    <source>
        <dbReference type="PROSITE-ProRule" id="PRU00108"/>
    </source>
</evidence>
<dbReference type="Gene3D" id="1.10.10.60">
    <property type="entry name" value="Homeodomain-like"/>
    <property type="match status" value="1"/>
</dbReference>
<dbReference type="InterPro" id="IPR009057">
    <property type="entry name" value="Homeodomain-like_sf"/>
</dbReference>